<dbReference type="Proteomes" id="UP000079169">
    <property type="component" value="Unplaced"/>
</dbReference>
<feature type="region of interest" description="Disordered" evidence="8">
    <location>
        <begin position="230"/>
        <end position="340"/>
    </location>
</feature>
<dbReference type="GO" id="GO:0000390">
    <property type="term" value="P:spliceosomal complex disassembly"/>
    <property type="evidence" value="ECO:0007669"/>
    <property type="project" value="InterPro"/>
</dbReference>
<evidence type="ECO:0000256" key="4">
    <source>
        <dbReference type="ARBA" id="ARBA00022728"/>
    </source>
</evidence>
<keyword evidence="3 7" id="KW-0507">mRNA processing</keyword>
<dbReference type="PANTHER" id="PTHR23329">
    <property type="entry name" value="TUFTELIN-INTERACTING PROTEIN 11-RELATED"/>
    <property type="match status" value="1"/>
</dbReference>
<evidence type="ECO:0000256" key="1">
    <source>
        <dbReference type="ARBA" id="ARBA00004123"/>
    </source>
</evidence>
<gene>
    <name evidence="11" type="primary">LOC103505246</name>
</gene>
<dbReference type="InterPro" id="IPR022159">
    <property type="entry name" value="STIP/TFIP11_N"/>
</dbReference>
<comment type="similarity">
    <text evidence="2 7">Belongs to the TFP11/STIP family.</text>
</comment>
<evidence type="ECO:0000313" key="10">
    <source>
        <dbReference type="Proteomes" id="UP000079169"/>
    </source>
</evidence>
<keyword evidence="4 7" id="KW-0747">Spliceosome</keyword>
<dbReference type="STRING" id="121845.A0A3Q0IP11"/>
<dbReference type="SMART" id="SM00443">
    <property type="entry name" value="G_patch"/>
    <property type="match status" value="1"/>
</dbReference>
<protein>
    <submittedName>
        <fullName evidence="11">Septin-interacting protein 1</fullName>
    </submittedName>
</protein>
<dbReference type="Pfam" id="PF12457">
    <property type="entry name" value="TIP_N"/>
    <property type="match status" value="2"/>
</dbReference>
<dbReference type="InterPro" id="IPR045211">
    <property type="entry name" value="TFP11/STIP/Ntr1"/>
</dbReference>
<feature type="compositionally biased region" description="Basic and acidic residues" evidence="8">
    <location>
        <begin position="1"/>
        <end position="11"/>
    </location>
</feature>
<keyword evidence="10" id="KW-1185">Reference proteome</keyword>
<dbReference type="Pfam" id="PF01585">
    <property type="entry name" value="G-patch"/>
    <property type="match status" value="1"/>
</dbReference>
<dbReference type="PaxDb" id="121845-A0A3Q0IP11"/>
<comment type="subcellular location">
    <subcellularLocation>
        <location evidence="1 7">Nucleus</location>
    </subcellularLocation>
</comment>
<dbReference type="GeneID" id="103505246"/>
<evidence type="ECO:0000256" key="7">
    <source>
        <dbReference type="PIRNR" id="PIRNR017706"/>
    </source>
</evidence>
<evidence type="ECO:0000256" key="3">
    <source>
        <dbReference type="ARBA" id="ARBA00022664"/>
    </source>
</evidence>
<feature type="compositionally biased region" description="Polar residues" evidence="8">
    <location>
        <begin position="324"/>
        <end position="335"/>
    </location>
</feature>
<feature type="compositionally biased region" description="Acidic residues" evidence="8">
    <location>
        <begin position="84"/>
        <end position="94"/>
    </location>
</feature>
<name>A0A3Q0IP11_DIACI</name>
<dbReference type="Pfam" id="PF07842">
    <property type="entry name" value="GCFC"/>
    <property type="match status" value="1"/>
</dbReference>
<dbReference type="InterPro" id="IPR000467">
    <property type="entry name" value="G_patch_dom"/>
</dbReference>
<feature type="compositionally biased region" description="Polar residues" evidence="8">
    <location>
        <begin position="134"/>
        <end position="145"/>
    </location>
</feature>
<dbReference type="CTD" id="44238"/>
<keyword evidence="6 7" id="KW-0539">Nucleus</keyword>
<dbReference type="RefSeq" id="XP_026676388.1">
    <property type="nucleotide sequence ID" value="XM_026820587.1"/>
</dbReference>
<dbReference type="KEGG" id="dci:103505246"/>
<evidence type="ECO:0000256" key="5">
    <source>
        <dbReference type="ARBA" id="ARBA00023187"/>
    </source>
</evidence>
<evidence type="ECO:0000313" key="11">
    <source>
        <dbReference type="RefSeq" id="XP_026676388.1"/>
    </source>
</evidence>
<dbReference type="AlphaFoldDB" id="A0A3Q0IP11"/>
<dbReference type="InterPro" id="IPR022783">
    <property type="entry name" value="GCFC_dom"/>
</dbReference>
<dbReference type="InterPro" id="IPR024933">
    <property type="entry name" value="TFP11"/>
</dbReference>
<proteinExistence type="inferred from homology"/>
<keyword evidence="5 7" id="KW-0508">mRNA splicing</keyword>
<accession>A0A3Q0IP11</accession>
<reference evidence="11" key="1">
    <citation type="submission" date="2025-08" db="UniProtKB">
        <authorList>
            <consortium name="RefSeq"/>
        </authorList>
    </citation>
    <scope>IDENTIFICATION</scope>
</reference>
<feature type="region of interest" description="Disordered" evidence="8">
    <location>
        <begin position="1"/>
        <end position="150"/>
    </location>
</feature>
<dbReference type="PANTHER" id="PTHR23329:SF1">
    <property type="entry name" value="TUFTELIN-INTERACTING PROTEIN 11"/>
    <property type="match status" value="1"/>
</dbReference>
<sequence length="882" mass="100886">MSDGEYEKFEVTDYDLDNEFNTNRPRRKMTKNQMIYGMWADNSDDDEDSGRPSFSKKKPKNYTAPVNFISGGVQQAGKKKENEEKQDDDSEDEERQQIEQGQDSSDEDVRPSFGSKKTPTITDGEIAGLRKRSQQPTSSTLSNKGVGNWERHTKGIGAKLLLQAIISAQPSTPPSDTRTFTCKLCFISRKMSDGEYEKFEVTDYDLDNEFNTNRPRRKMTKNQMIYGMWADNSDDDEDSGRPSFSKKKPKNYTAPVNFISGGVQQAGKKKENEEKQDDDSEDEERQQIEQGQDSSDEDVRPSFGSKKTPTITDGEIAGLRKRSQQPTSSTLSNKGVGNWERHTKGIGAKLLLQMGYQPGKGLGKSLQGIAAPIEAKLRKGRGAIGAYGPETKQKVADLGKEEKQKSIKSKEEVKVSHWRKEGKEKTNVQYVYKSIEDVIEESKHGAKKQQPVYNELAKVKVIDMTGPEQRVLSGYHAICGVQKPSDQWELRKDKKFANFAVPELMHNINLIVDMCEQNIIDTDKKLQYIDNRNVHIEQEVKTLETLCAQEETTIDQLEKILAIIDNMTMSSEHKTLTLEETAKTFKQLKENHFAEYCMYDLSSLAVSLLKPIFKDILSAWNPLEDARKPISLFQEWKSILEIEQVHSLSTISSTDPYQRIVWDALMPCFRIAASTWNCKKQCEPMLRLVEAWKPLLPTWMVANILQQEILPKILAEVEDWNPLTDTVPIHSWVLPWVPLLGHHFSTAIYPTIRHKLSAALVNWHPSDYSARLLILPWTNVFSRGETDAFLLQNIVPKLHIALQEFVINPQQQHLDNWNWVMEWSELLSSQTMASILSASFFPKWLQVLSMWLNINPNYDQVANWYQGWKSLFTENLLQVMSY</sequence>
<dbReference type="PIRSF" id="PIRSF017706">
    <property type="entry name" value="TFIP11"/>
    <property type="match status" value="1"/>
</dbReference>
<organism evidence="10 11">
    <name type="scientific">Diaphorina citri</name>
    <name type="common">Asian citrus psyllid</name>
    <dbReference type="NCBI Taxonomy" id="121845"/>
    <lineage>
        <taxon>Eukaryota</taxon>
        <taxon>Metazoa</taxon>
        <taxon>Ecdysozoa</taxon>
        <taxon>Arthropoda</taxon>
        <taxon>Hexapoda</taxon>
        <taxon>Insecta</taxon>
        <taxon>Pterygota</taxon>
        <taxon>Neoptera</taxon>
        <taxon>Paraneoptera</taxon>
        <taxon>Hemiptera</taxon>
        <taxon>Sternorrhyncha</taxon>
        <taxon>Psylloidea</taxon>
        <taxon>Psyllidae</taxon>
        <taxon>Diaphorininae</taxon>
        <taxon>Diaphorina</taxon>
    </lineage>
</organism>
<dbReference type="PROSITE" id="PS50174">
    <property type="entry name" value="G_PATCH"/>
    <property type="match status" value="1"/>
</dbReference>
<evidence type="ECO:0000256" key="6">
    <source>
        <dbReference type="ARBA" id="ARBA00023242"/>
    </source>
</evidence>
<evidence type="ECO:0000256" key="2">
    <source>
        <dbReference type="ARBA" id="ARBA00010900"/>
    </source>
</evidence>
<dbReference type="GO" id="GO:0071008">
    <property type="term" value="C:U2-type post-mRNA release spliceosomal complex"/>
    <property type="evidence" value="ECO:0007669"/>
    <property type="project" value="TreeGrafter"/>
</dbReference>
<feature type="domain" description="G-patch" evidence="9">
    <location>
        <begin position="343"/>
        <end position="389"/>
    </location>
</feature>
<evidence type="ECO:0000256" key="8">
    <source>
        <dbReference type="SAM" id="MobiDB-lite"/>
    </source>
</evidence>
<feature type="compositionally biased region" description="Acidic residues" evidence="8">
    <location>
        <begin position="274"/>
        <end position="284"/>
    </location>
</feature>
<evidence type="ECO:0000259" key="9">
    <source>
        <dbReference type="PROSITE" id="PS50174"/>
    </source>
</evidence>
<dbReference type="GO" id="GO:0003676">
    <property type="term" value="F:nucleic acid binding"/>
    <property type="evidence" value="ECO:0007669"/>
    <property type="project" value="InterPro"/>
</dbReference>